<organism evidence="2 3">
    <name type="scientific">Thioalkalivibrio nitratireducens (strain DSM 14787 / UNIQEM 213 / ALEN2)</name>
    <dbReference type="NCBI Taxonomy" id="1255043"/>
    <lineage>
        <taxon>Bacteria</taxon>
        <taxon>Pseudomonadati</taxon>
        <taxon>Pseudomonadota</taxon>
        <taxon>Gammaproteobacteria</taxon>
        <taxon>Chromatiales</taxon>
        <taxon>Ectothiorhodospiraceae</taxon>
        <taxon>Thioalkalivibrio</taxon>
    </lineage>
</organism>
<protein>
    <recommendedName>
        <fullName evidence="4">DUF3634 domain-containing protein</fullName>
    </recommendedName>
</protein>
<evidence type="ECO:0000256" key="1">
    <source>
        <dbReference type="SAM" id="MobiDB-lite"/>
    </source>
</evidence>
<sequence>MTALLALIGVLLAMAAVFAVFLMHVRVRFVIDLNDGRARVLRGDPPSAFVRGCSDVARLYRVRRGRIVGVRTAGGIELRFSRDLPERAHQPLRNVWVPPGSGGPGGGRAAGG</sequence>
<dbReference type="eggNOG" id="ENOG5033HB4">
    <property type="taxonomic scope" value="Bacteria"/>
</dbReference>
<keyword evidence="3" id="KW-1185">Reference proteome</keyword>
<dbReference type="EMBL" id="CP003989">
    <property type="protein sequence ID" value="AGA34634.1"/>
    <property type="molecule type" value="Genomic_DNA"/>
</dbReference>
<dbReference type="Proteomes" id="UP000010809">
    <property type="component" value="Chromosome"/>
</dbReference>
<gene>
    <name evidence="2" type="ordered locus">TVNIR_2997</name>
</gene>
<evidence type="ECO:0000313" key="3">
    <source>
        <dbReference type="Proteomes" id="UP000010809"/>
    </source>
</evidence>
<accession>L0DYF4</accession>
<dbReference type="InterPro" id="IPR022090">
    <property type="entry name" value="DUF3634"/>
</dbReference>
<reference evidence="2" key="1">
    <citation type="submission" date="2015-12" db="EMBL/GenBank/DDBJ databases">
        <authorList>
            <person name="Tikhonova T.V."/>
            <person name="Pavlov A.R."/>
            <person name="Beletsky A.V."/>
            <person name="Mardanov A.V."/>
            <person name="Sorokin D.Y."/>
            <person name="Ravin N.V."/>
            <person name="Popov V.O."/>
        </authorList>
    </citation>
    <scope>NUCLEOTIDE SEQUENCE</scope>
    <source>
        <strain evidence="2">DSM 14787</strain>
    </source>
</reference>
<evidence type="ECO:0000313" key="2">
    <source>
        <dbReference type="EMBL" id="AGA34634.1"/>
    </source>
</evidence>
<dbReference type="HOGENOM" id="CLU_173397_0_0_6"/>
<dbReference type="Pfam" id="PF12321">
    <property type="entry name" value="DUF3634"/>
    <property type="match status" value="1"/>
</dbReference>
<dbReference type="STRING" id="1255043.TVNIR_2997"/>
<feature type="region of interest" description="Disordered" evidence="1">
    <location>
        <begin position="93"/>
        <end position="112"/>
    </location>
</feature>
<proteinExistence type="predicted"/>
<name>L0DYF4_THIND</name>
<feature type="compositionally biased region" description="Gly residues" evidence="1">
    <location>
        <begin position="100"/>
        <end position="112"/>
    </location>
</feature>
<evidence type="ECO:0008006" key="4">
    <source>
        <dbReference type="Google" id="ProtNLM"/>
    </source>
</evidence>
<dbReference type="AlphaFoldDB" id="L0DYF4"/>
<dbReference type="PATRIC" id="fig|1255043.3.peg.3023"/>
<dbReference type="KEGG" id="tni:TVNIR_2997"/>